<sequence>MIRRQGVYWLLTIPEDEFEPHLPQDCAYIKGQKERGEHTGYLHWQVLVVLRRKGSLSTITAMFGVSCHAELSRSAAASEYVWKEDTRVGDQFEFGTLPFKRNDPKDWEQIWERAKAGDINGIPADVRIQCYRTLRTIRADFAVPEAMVRQCFVYCGPTGTGKSRRAWGEAGMDAYPKDPRTKFWDGYRDHKHVVVDEFRGAIDISHILRWLDRYPTLVEIKGSATCLVAEKLWITSNVHPKEWYPMLDTATVDALLRRLQITVFE</sequence>
<reference evidence="25" key="1">
    <citation type="submission" date="2021-07" db="EMBL/GenBank/DDBJ databases">
        <title>Communication and adaptive evolution of viruses within giant pandas and their associated organisms in a local ecological environment.</title>
        <authorList>
            <person name="Zhao M."/>
            <person name="Liu S."/>
            <person name="Zhang W."/>
        </authorList>
    </citation>
    <scope>NUCLEOTIDE SEQUENCE</scope>
    <source>
        <strain evidence="25">Mos092cirl01-10</strain>
    </source>
</reference>
<evidence type="ECO:0000256" key="11">
    <source>
        <dbReference type="ARBA" id="ARBA00022722"/>
    </source>
</evidence>
<keyword evidence="9" id="KW-0548">Nucleotidyltransferase</keyword>
<evidence type="ECO:0000256" key="1">
    <source>
        <dbReference type="ARBA" id="ARBA00001936"/>
    </source>
</evidence>
<evidence type="ECO:0000256" key="19">
    <source>
        <dbReference type="ARBA" id="ARBA00023125"/>
    </source>
</evidence>
<protein>
    <recommendedName>
        <fullName evidence="6">Replication-associated protein</fullName>
    </recommendedName>
    <alternativeName>
        <fullName evidence="21">ATP-dependent helicase Rep</fullName>
    </alternativeName>
    <alternativeName>
        <fullName evidence="22">RepP</fullName>
    </alternativeName>
</protein>
<accession>A0A8K1HHD0</accession>
<dbReference type="InterPro" id="IPR049912">
    <property type="entry name" value="CRESS_DNA_REP"/>
</dbReference>
<dbReference type="PROSITE" id="PS52020">
    <property type="entry name" value="CRESS_DNA_REP"/>
    <property type="match status" value="1"/>
</dbReference>
<name>A0A8K1HHD0_9CIRC</name>
<evidence type="ECO:0000256" key="14">
    <source>
        <dbReference type="ARBA" id="ARBA00022759"/>
    </source>
</evidence>
<dbReference type="GO" id="GO:0003723">
    <property type="term" value="F:RNA binding"/>
    <property type="evidence" value="ECO:0007669"/>
    <property type="project" value="InterPro"/>
</dbReference>
<dbReference type="GO" id="GO:0046872">
    <property type="term" value="F:metal ion binding"/>
    <property type="evidence" value="ECO:0007669"/>
    <property type="project" value="UniProtKB-KW"/>
</dbReference>
<dbReference type="GO" id="GO:0003724">
    <property type="term" value="F:RNA helicase activity"/>
    <property type="evidence" value="ECO:0007669"/>
    <property type="project" value="InterPro"/>
</dbReference>
<dbReference type="Gene3D" id="3.40.1310.20">
    <property type="match status" value="1"/>
</dbReference>
<organism evidence="25">
    <name type="scientific">Sichuan mosquito circovirus 1</name>
    <dbReference type="NCBI Taxonomy" id="2863959"/>
    <lineage>
        <taxon>Viruses</taxon>
        <taxon>Monodnaviria</taxon>
        <taxon>Shotokuvirae</taxon>
        <taxon>Cressdnaviricota</taxon>
        <taxon>Arfiviricetes</taxon>
        <taxon>Cirlivirales</taxon>
        <taxon>Circoviridae</taxon>
        <taxon>Circovirus</taxon>
    </lineage>
</organism>
<evidence type="ECO:0000313" key="25">
    <source>
        <dbReference type="EMBL" id="UBJ25972.1"/>
    </source>
</evidence>
<evidence type="ECO:0000256" key="17">
    <source>
        <dbReference type="ARBA" id="ARBA00022840"/>
    </source>
</evidence>
<comment type="cofactor">
    <cofactor evidence="1">
        <name>Mn(2+)</name>
        <dbReference type="ChEBI" id="CHEBI:29035"/>
    </cofactor>
</comment>
<dbReference type="GO" id="GO:0016779">
    <property type="term" value="F:nucleotidyltransferase activity"/>
    <property type="evidence" value="ECO:0007669"/>
    <property type="project" value="UniProtKB-KW"/>
</dbReference>
<keyword evidence="16" id="KW-0347">Helicase</keyword>
<evidence type="ECO:0000256" key="2">
    <source>
        <dbReference type="ARBA" id="ARBA00001946"/>
    </source>
</evidence>
<comment type="subunit">
    <text evidence="5">Interacts with the capsid protein; this interaction relocates Rep into the nucleus.</text>
</comment>
<keyword evidence="13" id="KW-0547">Nucleotide-binding</keyword>
<evidence type="ECO:0000256" key="4">
    <source>
        <dbReference type="ARBA" id="ARBA00008545"/>
    </source>
</evidence>
<evidence type="ECO:0000256" key="16">
    <source>
        <dbReference type="ARBA" id="ARBA00022806"/>
    </source>
</evidence>
<keyword evidence="20" id="KW-0511">Multifunctional enzyme</keyword>
<dbReference type="Pfam" id="PF00910">
    <property type="entry name" value="RNA_helicase"/>
    <property type="match status" value="1"/>
</dbReference>
<keyword evidence="18" id="KW-0190">Covalent protein-DNA linkage</keyword>
<dbReference type="GO" id="GO:0006260">
    <property type="term" value="P:DNA replication"/>
    <property type="evidence" value="ECO:0007669"/>
    <property type="project" value="UniProtKB-KW"/>
</dbReference>
<keyword evidence="19" id="KW-0238">DNA-binding</keyword>
<evidence type="ECO:0000256" key="5">
    <source>
        <dbReference type="ARBA" id="ARBA00011448"/>
    </source>
</evidence>
<evidence type="ECO:0000256" key="10">
    <source>
        <dbReference type="ARBA" id="ARBA00022705"/>
    </source>
</evidence>
<keyword evidence="14" id="KW-0255">Endonuclease</keyword>
<keyword evidence="15" id="KW-0378">Hydrolase</keyword>
<keyword evidence="12" id="KW-0479">Metal-binding</keyword>
<dbReference type="GO" id="GO:0004519">
    <property type="term" value="F:endonuclease activity"/>
    <property type="evidence" value="ECO:0007669"/>
    <property type="project" value="UniProtKB-KW"/>
</dbReference>
<evidence type="ECO:0000256" key="18">
    <source>
        <dbReference type="ARBA" id="ARBA00023124"/>
    </source>
</evidence>
<dbReference type="InterPro" id="IPR000605">
    <property type="entry name" value="Helicase_SF3_ssDNA/RNA_vir"/>
</dbReference>
<evidence type="ECO:0000256" key="15">
    <source>
        <dbReference type="ARBA" id="ARBA00022801"/>
    </source>
</evidence>
<evidence type="ECO:0000256" key="13">
    <source>
        <dbReference type="ARBA" id="ARBA00022741"/>
    </source>
</evidence>
<evidence type="ECO:0000256" key="20">
    <source>
        <dbReference type="ARBA" id="ARBA00023268"/>
    </source>
</evidence>
<keyword evidence="10" id="KW-0235">DNA replication</keyword>
<evidence type="ECO:0000256" key="3">
    <source>
        <dbReference type="ARBA" id="ARBA00004147"/>
    </source>
</evidence>
<comment type="cofactor">
    <cofactor evidence="2">
        <name>Mg(2+)</name>
        <dbReference type="ChEBI" id="CHEBI:18420"/>
    </cofactor>
</comment>
<evidence type="ECO:0000259" key="24">
    <source>
        <dbReference type="PROSITE" id="PS52020"/>
    </source>
</evidence>
<evidence type="ECO:0000256" key="12">
    <source>
        <dbReference type="ARBA" id="ARBA00022723"/>
    </source>
</evidence>
<comment type="similarity">
    <text evidence="4">Belongs to the nanoviruses/circoviruses replication-associated protein family.</text>
</comment>
<comment type="subcellular location">
    <subcellularLocation>
        <location evidence="3">Host nucleus</location>
    </subcellularLocation>
</comment>
<evidence type="ECO:0000256" key="7">
    <source>
        <dbReference type="ARBA" id="ARBA00022562"/>
    </source>
</evidence>
<keyword evidence="17" id="KW-0067">ATP-binding</keyword>
<evidence type="ECO:0000256" key="22">
    <source>
        <dbReference type="ARBA" id="ARBA00032243"/>
    </source>
</evidence>
<dbReference type="SUPFAM" id="SSF52540">
    <property type="entry name" value="P-loop containing nucleoside triphosphate hydrolases"/>
    <property type="match status" value="1"/>
</dbReference>
<evidence type="ECO:0000256" key="9">
    <source>
        <dbReference type="ARBA" id="ARBA00022695"/>
    </source>
</evidence>
<evidence type="ECO:0000256" key="6">
    <source>
        <dbReference type="ARBA" id="ARBA00014531"/>
    </source>
</evidence>
<dbReference type="GO" id="GO:0005524">
    <property type="term" value="F:ATP binding"/>
    <property type="evidence" value="ECO:0007669"/>
    <property type="project" value="UniProtKB-KW"/>
</dbReference>
<dbReference type="EMBL" id="MZ556229">
    <property type="protein sequence ID" value="UBJ25972.1"/>
    <property type="molecule type" value="Genomic_DNA"/>
</dbReference>
<keyword evidence="7" id="KW-1048">Host nucleus</keyword>
<keyword evidence="11" id="KW-0540">Nuclease</keyword>
<dbReference type="InterPro" id="IPR027417">
    <property type="entry name" value="P-loop_NTPase"/>
</dbReference>
<dbReference type="GO" id="GO:0042025">
    <property type="term" value="C:host cell nucleus"/>
    <property type="evidence" value="ECO:0007669"/>
    <property type="project" value="UniProtKB-SubCell"/>
</dbReference>
<dbReference type="GO" id="GO:0016787">
    <property type="term" value="F:hydrolase activity"/>
    <property type="evidence" value="ECO:0007669"/>
    <property type="project" value="UniProtKB-KW"/>
</dbReference>
<evidence type="ECO:0000256" key="8">
    <source>
        <dbReference type="ARBA" id="ARBA00022679"/>
    </source>
</evidence>
<evidence type="ECO:0000256" key="21">
    <source>
        <dbReference type="ARBA" id="ARBA00030754"/>
    </source>
</evidence>
<comment type="catalytic activity">
    <reaction evidence="23">
        <text>ATP + H2O = ADP + phosphate + H(+)</text>
        <dbReference type="Rhea" id="RHEA:13065"/>
        <dbReference type="ChEBI" id="CHEBI:15377"/>
        <dbReference type="ChEBI" id="CHEBI:15378"/>
        <dbReference type="ChEBI" id="CHEBI:30616"/>
        <dbReference type="ChEBI" id="CHEBI:43474"/>
        <dbReference type="ChEBI" id="CHEBI:456216"/>
    </reaction>
</comment>
<keyword evidence="8" id="KW-0808">Transferase</keyword>
<evidence type="ECO:0000256" key="23">
    <source>
        <dbReference type="ARBA" id="ARBA00049360"/>
    </source>
</evidence>
<dbReference type="GO" id="GO:0003677">
    <property type="term" value="F:DNA binding"/>
    <property type="evidence" value="ECO:0007669"/>
    <property type="project" value="UniProtKB-KW"/>
</dbReference>
<feature type="domain" description="CRESS-DNA virus Rep endonuclease" evidence="24">
    <location>
        <begin position="3"/>
        <end position="97"/>
    </location>
</feature>
<proteinExistence type="inferred from homology"/>